<sequence>MTRYRSLLYRAAKAPAPGTPEWRAKLTASKIAATAVPSRSPHASYFSLWHTMAGTIPSAPDDEVLQRGRILEPAIAAWFQEEHPGWNIRPVRGRWWIHPDDSRMAATPDYIAEQGGEVLGLVECKSAADTTDWGKPGTDEIPPAYYDQCQWQMYCTGERTVYVPVITALRFAEYVVHHDPGHVERLVEQARVFMDSLELGIAPSVEADAGHLATYEAVRDLHPEIDGTAVQIPTGLALDYLAARASSKSAEAFELETKTLLAEAMGHARTAVCNGYTVAERRARGAGRPYIQAMRNPPTVHQLAPETFDFQEAA</sequence>
<evidence type="ECO:0000259" key="1">
    <source>
        <dbReference type="Pfam" id="PF09588"/>
    </source>
</evidence>
<protein>
    <submittedName>
        <fullName evidence="2">YqaJ viral recombinase family protein</fullName>
    </submittedName>
</protein>
<dbReference type="Proteomes" id="UP001139502">
    <property type="component" value="Unassembled WGS sequence"/>
</dbReference>
<dbReference type="SUPFAM" id="SSF52980">
    <property type="entry name" value="Restriction endonuclease-like"/>
    <property type="match status" value="1"/>
</dbReference>
<dbReference type="RefSeq" id="WP_254166479.1">
    <property type="nucleotide sequence ID" value="NZ_JANAFB010000017.1"/>
</dbReference>
<gene>
    <name evidence="2" type="ORF">NBM05_08320</name>
</gene>
<organism evidence="2 3">
    <name type="scientific">Rothia santali</name>
    <dbReference type="NCBI Taxonomy" id="2949643"/>
    <lineage>
        <taxon>Bacteria</taxon>
        <taxon>Bacillati</taxon>
        <taxon>Actinomycetota</taxon>
        <taxon>Actinomycetes</taxon>
        <taxon>Micrococcales</taxon>
        <taxon>Micrococcaceae</taxon>
        <taxon>Rothia</taxon>
    </lineage>
</organism>
<dbReference type="InterPro" id="IPR011604">
    <property type="entry name" value="PDDEXK-like_dom_sf"/>
</dbReference>
<name>A0A9X2HDA7_9MICC</name>
<dbReference type="Pfam" id="PF09588">
    <property type="entry name" value="YqaJ"/>
    <property type="match status" value="1"/>
</dbReference>
<proteinExistence type="predicted"/>
<comment type="caution">
    <text evidence="2">The sequence shown here is derived from an EMBL/GenBank/DDBJ whole genome shotgun (WGS) entry which is preliminary data.</text>
</comment>
<dbReference type="AlphaFoldDB" id="A0A9X2HDA7"/>
<dbReference type="EMBL" id="JANAFB010000017">
    <property type="protein sequence ID" value="MCP3426005.1"/>
    <property type="molecule type" value="Genomic_DNA"/>
</dbReference>
<dbReference type="InterPro" id="IPR019080">
    <property type="entry name" value="YqaJ_viral_recombinase"/>
</dbReference>
<accession>A0A9X2HDA7</accession>
<dbReference type="InterPro" id="IPR011335">
    <property type="entry name" value="Restrct_endonuc-II-like"/>
</dbReference>
<keyword evidence="3" id="KW-1185">Reference proteome</keyword>
<evidence type="ECO:0000313" key="3">
    <source>
        <dbReference type="Proteomes" id="UP001139502"/>
    </source>
</evidence>
<feature type="domain" description="YqaJ viral recombinase" evidence="1">
    <location>
        <begin position="24"/>
        <end position="158"/>
    </location>
</feature>
<evidence type="ECO:0000313" key="2">
    <source>
        <dbReference type="EMBL" id="MCP3426005.1"/>
    </source>
</evidence>
<dbReference type="Gene3D" id="3.90.320.10">
    <property type="match status" value="1"/>
</dbReference>
<reference evidence="2" key="1">
    <citation type="submission" date="2022-06" db="EMBL/GenBank/DDBJ databases">
        <title>Rothia sp. isolated from sandalwood seedling.</title>
        <authorList>
            <person name="Tuikhar N."/>
            <person name="Kirdat K."/>
            <person name="Thorat V."/>
            <person name="Swetha P."/>
            <person name="Padma S."/>
            <person name="Sundararaj R."/>
            <person name="Yadav A."/>
        </authorList>
    </citation>
    <scope>NUCLEOTIDE SEQUENCE</scope>
    <source>
        <strain evidence="2">AR01</strain>
    </source>
</reference>